<sequence length="141" mass="14786">MAVIPLFAFALGDFGVTIGLSGAAGLVGAIINELRDDDSPPSSNSGESPPTENTDRGDAKAPGKPTEKDGFDPDKRGGEFVKAPDGQKKGWRDKRGDIWIPTGQGSGDGRSRPHGGEHWDVISKNGDHRNVYPGGHVRGGN</sequence>
<proteinExistence type="predicted"/>
<gene>
    <name evidence="3" type="ORF">TWF481_001096</name>
</gene>
<dbReference type="Pfam" id="PF15535">
    <property type="entry name" value="Ntox37"/>
    <property type="match status" value="1"/>
</dbReference>
<comment type="caution">
    <text evidence="3">The sequence shown here is derived from an EMBL/GenBank/DDBJ whole genome shotgun (WGS) entry which is preliminary data.</text>
</comment>
<accession>A0AAV9WPI8</accession>
<dbReference type="AlphaFoldDB" id="A0AAV9WPI8"/>
<evidence type="ECO:0000313" key="4">
    <source>
        <dbReference type="Proteomes" id="UP001370758"/>
    </source>
</evidence>
<organism evidence="3 4">
    <name type="scientific">Arthrobotrys musiformis</name>
    <dbReference type="NCBI Taxonomy" id="47236"/>
    <lineage>
        <taxon>Eukaryota</taxon>
        <taxon>Fungi</taxon>
        <taxon>Dikarya</taxon>
        <taxon>Ascomycota</taxon>
        <taxon>Pezizomycotina</taxon>
        <taxon>Orbiliomycetes</taxon>
        <taxon>Orbiliales</taxon>
        <taxon>Orbiliaceae</taxon>
        <taxon>Arthrobotrys</taxon>
    </lineage>
</organism>
<feature type="compositionally biased region" description="Basic and acidic residues" evidence="1">
    <location>
        <begin position="109"/>
        <end position="130"/>
    </location>
</feature>
<dbReference type="EMBL" id="JAVHJL010000001">
    <property type="protein sequence ID" value="KAK6512205.1"/>
    <property type="molecule type" value="Genomic_DNA"/>
</dbReference>
<feature type="compositionally biased region" description="Basic and acidic residues" evidence="1">
    <location>
        <begin position="85"/>
        <end position="97"/>
    </location>
</feature>
<feature type="region of interest" description="Disordered" evidence="1">
    <location>
        <begin position="34"/>
        <end position="141"/>
    </location>
</feature>
<name>A0AAV9WPI8_9PEZI</name>
<dbReference type="InterPro" id="IPR029108">
    <property type="entry name" value="Ntox37-like_C"/>
</dbReference>
<evidence type="ECO:0000313" key="3">
    <source>
        <dbReference type="EMBL" id="KAK6512205.1"/>
    </source>
</evidence>
<feature type="domain" description="Toxin 37-like C-terminal" evidence="2">
    <location>
        <begin position="59"/>
        <end position="135"/>
    </location>
</feature>
<feature type="compositionally biased region" description="Basic and acidic residues" evidence="1">
    <location>
        <begin position="53"/>
        <end position="79"/>
    </location>
</feature>
<reference evidence="3 4" key="1">
    <citation type="submission" date="2023-08" db="EMBL/GenBank/DDBJ databases">
        <authorList>
            <person name="Palmer J.M."/>
        </authorList>
    </citation>
    <scope>NUCLEOTIDE SEQUENCE [LARGE SCALE GENOMIC DNA]</scope>
    <source>
        <strain evidence="3 4">TWF481</strain>
    </source>
</reference>
<evidence type="ECO:0000259" key="2">
    <source>
        <dbReference type="Pfam" id="PF15535"/>
    </source>
</evidence>
<feature type="compositionally biased region" description="Low complexity" evidence="1">
    <location>
        <begin position="40"/>
        <end position="50"/>
    </location>
</feature>
<protein>
    <recommendedName>
        <fullName evidence="2">Toxin 37-like C-terminal domain-containing protein</fullName>
    </recommendedName>
</protein>
<dbReference type="Proteomes" id="UP001370758">
    <property type="component" value="Unassembled WGS sequence"/>
</dbReference>
<keyword evidence="4" id="KW-1185">Reference proteome</keyword>
<evidence type="ECO:0000256" key="1">
    <source>
        <dbReference type="SAM" id="MobiDB-lite"/>
    </source>
</evidence>